<keyword evidence="1" id="KW-1133">Transmembrane helix</keyword>
<evidence type="ECO:0000313" key="2">
    <source>
        <dbReference type="EMBL" id="MFC5649362.1"/>
    </source>
</evidence>
<evidence type="ECO:0000313" key="3">
    <source>
        <dbReference type="Proteomes" id="UP001596047"/>
    </source>
</evidence>
<dbReference type="EMBL" id="JBHSOW010000032">
    <property type="protein sequence ID" value="MFC5649362.1"/>
    <property type="molecule type" value="Genomic_DNA"/>
</dbReference>
<feature type="transmembrane region" description="Helical" evidence="1">
    <location>
        <begin position="56"/>
        <end position="77"/>
    </location>
</feature>
<keyword evidence="3" id="KW-1185">Reference proteome</keyword>
<dbReference type="RefSeq" id="WP_379187868.1">
    <property type="nucleotide sequence ID" value="NZ_JBHSOW010000032.1"/>
</dbReference>
<feature type="transmembrane region" description="Helical" evidence="1">
    <location>
        <begin position="256"/>
        <end position="277"/>
    </location>
</feature>
<proteinExistence type="predicted"/>
<dbReference type="Pfam" id="PF12679">
    <property type="entry name" value="ABC2_membrane_2"/>
    <property type="match status" value="1"/>
</dbReference>
<dbReference type="Proteomes" id="UP001596047">
    <property type="component" value="Unassembled WGS sequence"/>
</dbReference>
<reference evidence="3" key="1">
    <citation type="journal article" date="2019" name="Int. J. Syst. Evol. Microbiol.">
        <title>The Global Catalogue of Microorganisms (GCM) 10K type strain sequencing project: providing services to taxonomists for standard genome sequencing and annotation.</title>
        <authorList>
            <consortium name="The Broad Institute Genomics Platform"/>
            <consortium name="The Broad Institute Genome Sequencing Center for Infectious Disease"/>
            <person name="Wu L."/>
            <person name="Ma J."/>
        </authorList>
    </citation>
    <scope>NUCLEOTIDE SEQUENCE [LARGE SCALE GENOMIC DNA]</scope>
    <source>
        <strain evidence="3">CGMCC 1.3240</strain>
    </source>
</reference>
<feature type="transmembrane region" description="Helical" evidence="1">
    <location>
        <begin position="172"/>
        <end position="192"/>
    </location>
</feature>
<feature type="transmembrane region" description="Helical" evidence="1">
    <location>
        <begin position="110"/>
        <end position="134"/>
    </location>
</feature>
<accession>A0ABW0VTZ7</accession>
<protein>
    <submittedName>
        <fullName evidence="2">ABC transporter permease subunit</fullName>
    </submittedName>
</protein>
<name>A0ABW0VTZ7_9BACL</name>
<feature type="transmembrane region" description="Helical" evidence="1">
    <location>
        <begin position="16"/>
        <end position="36"/>
    </location>
</feature>
<keyword evidence="1" id="KW-0472">Membrane</keyword>
<organism evidence="2 3">
    <name type="scientific">Paenibacillus solisilvae</name>
    <dbReference type="NCBI Taxonomy" id="2486751"/>
    <lineage>
        <taxon>Bacteria</taxon>
        <taxon>Bacillati</taxon>
        <taxon>Bacillota</taxon>
        <taxon>Bacilli</taxon>
        <taxon>Bacillales</taxon>
        <taxon>Paenibacillaceae</taxon>
        <taxon>Paenibacillus</taxon>
    </lineage>
</organism>
<keyword evidence="1" id="KW-0812">Transmembrane</keyword>
<gene>
    <name evidence="2" type="ORF">ACFPYJ_09500</name>
</gene>
<feature type="transmembrane region" description="Helical" evidence="1">
    <location>
        <begin position="140"/>
        <end position="165"/>
    </location>
</feature>
<evidence type="ECO:0000256" key="1">
    <source>
        <dbReference type="SAM" id="Phobius"/>
    </source>
</evidence>
<comment type="caution">
    <text evidence="2">The sequence shown here is derived from an EMBL/GenBank/DDBJ whole genome shotgun (WGS) entry which is preliminary data.</text>
</comment>
<sequence>MMWITFAGKELFRKKIVLITCVLTLVFIMLYSLGLWKISQHMEGESGAPVYTLLEGVTALTLGLLFAQMIAAFLVFFSTMGVISGEVESGLMLAQLARPIPRWKVYMGKYAGIACWMLLYNAILFWAILLPVHYLMNFPLFPLALMKAFLLFLLIPLLLLALSLLGSTFLPTLGNGVACAMLYGLGLFSGFAENLFTLKQPNLAINKVSMLISLLIPTDSLFHRLNYEIIGGFDLPLNAEMLRSLGPFSTINVPSVMFIIYSIVYGALLLFLGCSAFRKKDIT</sequence>